<keyword evidence="5 7" id="KW-0687">Ribonucleoprotein</keyword>
<dbReference type="FunFam" id="1.10.1050.10:FF:000001">
    <property type="entry name" value="30S ribosomal protein S4"/>
    <property type="match status" value="1"/>
</dbReference>
<dbReference type="NCBIfam" id="TIGR01017">
    <property type="entry name" value="rpsD_bact"/>
    <property type="match status" value="1"/>
</dbReference>
<evidence type="ECO:0000256" key="2">
    <source>
        <dbReference type="ARBA" id="ARBA00022730"/>
    </source>
</evidence>
<dbReference type="CDD" id="cd00165">
    <property type="entry name" value="S4"/>
    <property type="match status" value="1"/>
</dbReference>
<evidence type="ECO:0000256" key="6">
    <source>
        <dbReference type="ARBA" id="ARBA00035254"/>
    </source>
</evidence>
<dbReference type="PROSITE" id="PS50889">
    <property type="entry name" value="S4"/>
    <property type="match status" value="1"/>
</dbReference>
<evidence type="ECO:0000256" key="8">
    <source>
        <dbReference type="RuleBase" id="RU003699"/>
    </source>
</evidence>
<feature type="domain" description="RNA-binding S4" evidence="9">
    <location>
        <begin position="100"/>
        <end position="164"/>
    </location>
</feature>
<dbReference type="GO" id="GO:0042274">
    <property type="term" value="P:ribosomal small subunit biogenesis"/>
    <property type="evidence" value="ECO:0007669"/>
    <property type="project" value="TreeGrafter"/>
</dbReference>
<keyword evidence="4 7" id="KW-0689">Ribosomal protein</keyword>
<dbReference type="Gene3D" id="1.10.1050.10">
    <property type="entry name" value="Ribosomal Protein S4 Delta 41, Chain A, domain 1"/>
    <property type="match status" value="1"/>
</dbReference>
<dbReference type="InterPro" id="IPR018079">
    <property type="entry name" value="Ribosomal_uS4_CS"/>
</dbReference>
<dbReference type="InterPro" id="IPR001912">
    <property type="entry name" value="Ribosomal_uS4_N"/>
</dbReference>
<dbReference type="EMBL" id="PFSF01000015">
    <property type="protein sequence ID" value="PJC28326.1"/>
    <property type="molecule type" value="Genomic_DNA"/>
</dbReference>
<dbReference type="PANTHER" id="PTHR11831">
    <property type="entry name" value="30S 40S RIBOSOMAL PROTEIN"/>
    <property type="match status" value="1"/>
</dbReference>
<dbReference type="Gene3D" id="3.10.290.10">
    <property type="entry name" value="RNA-binding S4 domain"/>
    <property type="match status" value="1"/>
</dbReference>
<dbReference type="InterPro" id="IPR036986">
    <property type="entry name" value="S4_RNA-bd_sf"/>
</dbReference>
<proteinExistence type="inferred from homology"/>
<comment type="caution">
    <text evidence="11">The sequence shown here is derived from an EMBL/GenBank/DDBJ whole genome shotgun (WGS) entry which is preliminary data.</text>
</comment>
<dbReference type="Pfam" id="PF01479">
    <property type="entry name" value="S4"/>
    <property type="match status" value="1"/>
</dbReference>
<dbReference type="Proteomes" id="UP000229816">
    <property type="component" value="Unassembled WGS sequence"/>
</dbReference>
<evidence type="ECO:0000256" key="7">
    <source>
        <dbReference type="HAMAP-Rule" id="MF_01306"/>
    </source>
</evidence>
<dbReference type="NCBIfam" id="NF003717">
    <property type="entry name" value="PRK05327.1"/>
    <property type="match status" value="1"/>
</dbReference>
<dbReference type="PROSITE" id="PS00632">
    <property type="entry name" value="RIBOSOMAL_S4"/>
    <property type="match status" value="1"/>
</dbReference>
<sequence length="207" mass="23896">MARYLDSKCRLCRREGTKLFLKGERCFSPKCPLEKKGAVAPGQHGLKMRRRLSEYGVQLREKQKAKRTYGVLERQFRRYFKKAFKKRGVTGEALLQLLESRLDNVVYRLGFVPSRSVARQLVRHGHILVDGKKVDIPSYQVKPGQVINLNPKAMKMEVVKKSLAEKKKEIPSWLQKKAAVGKIIRLPTREEIGADIAEQLIVEYYSR</sequence>
<gene>
    <name evidence="7" type="primary">rpsD</name>
    <name evidence="11" type="ORF">CO054_00655</name>
</gene>
<evidence type="ECO:0000313" key="11">
    <source>
        <dbReference type="EMBL" id="PJC28326.1"/>
    </source>
</evidence>
<evidence type="ECO:0000256" key="5">
    <source>
        <dbReference type="ARBA" id="ARBA00023274"/>
    </source>
</evidence>
<dbReference type="SMART" id="SM00363">
    <property type="entry name" value="S4"/>
    <property type="match status" value="1"/>
</dbReference>
<dbReference type="GO" id="GO:0006412">
    <property type="term" value="P:translation"/>
    <property type="evidence" value="ECO:0007669"/>
    <property type="project" value="UniProtKB-UniRule"/>
</dbReference>
<dbReference type="GO" id="GO:0019843">
    <property type="term" value="F:rRNA binding"/>
    <property type="evidence" value="ECO:0007669"/>
    <property type="project" value="UniProtKB-UniRule"/>
</dbReference>
<dbReference type="HAMAP" id="MF_01306_B">
    <property type="entry name" value="Ribosomal_uS4_B"/>
    <property type="match status" value="1"/>
</dbReference>
<accession>A0A2M8ETC5</accession>
<dbReference type="PANTHER" id="PTHR11831:SF4">
    <property type="entry name" value="SMALL RIBOSOMAL SUBUNIT PROTEIN US4M"/>
    <property type="match status" value="1"/>
</dbReference>
<evidence type="ECO:0000256" key="4">
    <source>
        <dbReference type="ARBA" id="ARBA00022980"/>
    </source>
</evidence>
<dbReference type="SUPFAM" id="SSF55174">
    <property type="entry name" value="Alpha-L RNA-binding motif"/>
    <property type="match status" value="1"/>
</dbReference>
<comment type="function">
    <text evidence="7">One of the primary rRNA binding proteins, it binds directly to 16S rRNA where it nucleates assembly of the body of the 30S subunit.</text>
</comment>
<organism evidence="11 12">
    <name type="scientific">Candidatus Shapirobacteria bacterium CG_4_9_14_0_2_um_filter_39_11</name>
    <dbReference type="NCBI Taxonomy" id="1974478"/>
    <lineage>
        <taxon>Bacteria</taxon>
        <taxon>Candidatus Shapironibacteriota</taxon>
    </lineage>
</organism>
<keyword evidence="3 7" id="KW-0694">RNA-binding</keyword>
<dbReference type="GO" id="GO:0015935">
    <property type="term" value="C:small ribosomal subunit"/>
    <property type="evidence" value="ECO:0007669"/>
    <property type="project" value="InterPro"/>
</dbReference>
<feature type="domain" description="Small ribosomal subunit protein uS4 N-terminal" evidence="10">
    <location>
        <begin position="3"/>
        <end position="99"/>
    </location>
</feature>
<dbReference type="GO" id="GO:0003735">
    <property type="term" value="F:structural constituent of ribosome"/>
    <property type="evidence" value="ECO:0007669"/>
    <property type="project" value="InterPro"/>
</dbReference>
<comment type="subunit">
    <text evidence="7">Part of the 30S ribosomal subunit. Contacts protein S5. The interaction surface between S4 and S5 is involved in control of translational fidelity.</text>
</comment>
<evidence type="ECO:0000259" key="10">
    <source>
        <dbReference type="SMART" id="SM01390"/>
    </source>
</evidence>
<dbReference type="SMART" id="SM01390">
    <property type="entry name" value="Ribosomal_S4"/>
    <property type="match status" value="1"/>
</dbReference>
<keyword evidence="2 7" id="KW-0699">rRNA-binding</keyword>
<evidence type="ECO:0000259" key="9">
    <source>
        <dbReference type="SMART" id="SM00363"/>
    </source>
</evidence>
<evidence type="ECO:0000256" key="1">
    <source>
        <dbReference type="ARBA" id="ARBA00007465"/>
    </source>
</evidence>
<reference evidence="12" key="1">
    <citation type="submission" date="2017-09" db="EMBL/GenBank/DDBJ databases">
        <title>Depth-based differentiation of microbial function through sediment-hosted aquifers and enrichment of novel symbionts in the deep terrestrial subsurface.</title>
        <authorList>
            <person name="Probst A.J."/>
            <person name="Ladd B."/>
            <person name="Jarett J.K."/>
            <person name="Geller-Mcgrath D.E."/>
            <person name="Sieber C.M.K."/>
            <person name="Emerson J.B."/>
            <person name="Anantharaman K."/>
            <person name="Thomas B.C."/>
            <person name="Malmstrom R."/>
            <person name="Stieglmeier M."/>
            <person name="Klingl A."/>
            <person name="Woyke T."/>
            <person name="Ryan C.M."/>
            <person name="Banfield J.F."/>
        </authorList>
    </citation>
    <scope>NUCLEOTIDE SEQUENCE [LARGE SCALE GENOMIC DNA]</scope>
</reference>
<dbReference type="InterPro" id="IPR022801">
    <property type="entry name" value="Ribosomal_uS4"/>
</dbReference>
<name>A0A2M8ETC5_9BACT</name>
<comment type="similarity">
    <text evidence="1 7 8">Belongs to the universal ribosomal protein uS4 family.</text>
</comment>
<dbReference type="AlphaFoldDB" id="A0A2M8ETC5"/>
<dbReference type="InterPro" id="IPR005709">
    <property type="entry name" value="Ribosomal_uS4_bac-type"/>
</dbReference>
<dbReference type="InterPro" id="IPR002942">
    <property type="entry name" value="S4_RNA-bd"/>
</dbReference>
<evidence type="ECO:0000313" key="12">
    <source>
        <dbReference type="Proteomes" id="UP000229816"/>
    </source>
</evidence>
<dbReference type="Pfam" id="PF00163">
    <property type="entry name" value="Ribosomal_S4"/>
    <property type="match status" value="1"/>
</dbReference>
<comment type="function">
    <text evidence="7">With S5 and S12 plays an important role in translational accuracy.</text>
</comment>
<evidence type="ECO:0000256" key="3">
    <source>
        <dbReference type="ARBA" id="ARBA00022884"/>
    </source>
</evidence>
<dbReference type="FunFam" id="3.10.290.10:FF:000001">
    <property type="entry name" value="30S ribosomal protein S4"/>
    <property type="match status" value="1"/>
</dbReference>
<protein>
    <recommendedName>
        <fullName evidence="6 7">Small ribosomal subunit protein uS4</fullName>
    </recommendedName>
</protein>